<keyword evidence="2" id="KW-0031">Aminopeptidase</keyword>
<dbReference type="RefSeq" id="WP_247378507.1">
    <property type="nucleotide sequence ID" value="NZ_JALLGV010000005.1"/>
</dbReference>
<evidence type="ECO:0000256" key="4">
    <source>
        <dbReference type="ARBA" id="ARBA00022723"/>
    </source>
</evidence>
<protein>
    <submittedName>
        <fullName evidence="9">M20/M25/M40 family metallo-hydrolase</fullName>
    </submittedName>
</protein>
<dbReference type="GO" id="GO:0006508">
    <property type="term" value="P:proteolysis"/>
    <property type="evidence" value="ECO:0007669"/>
    <property type="project" value="UniProtKB-KW"/>
</dbReference>
<feature type="binding site" evidence="8">
    <location>
        <position position="231"/>
    </location>
    <ligand>
        <name>Zn(2+)</name>
        <dbReference type="ChEBI" id="CHEBI:29105"/>
        <label>1</label>
    </ligand>
</feature>
<keyword evidence="5" id="KW-0378">Hydrolase</keyword>
<evidence type="ECO:0000256" key="6">
    <source>
        <dbReference type="PIRNR" id="PIRNR001123"/>
    </source>
</evidence>
<evidence type="ECO:0000256" key="3">
    <source>
        <dbReference type="ARBA" id="ARBA00022670"/>
    </source>
</evidence>
<keyword evidence="4 8" id="KW-0479">Metal-binding</keyword>
<dbReference type="GO" id="GO:0004177">
    <property type="term" value="F:aminopeptidase activity"/>
    <property type="evidence" value="ECO:0007669"/>
    <property type="project" value="UniProtKB-UniRule"/>
</dbReference>
<evidence type="ECO:0000256" key="1">
    <source>
        <dbReference type="ARBA" id="ARBA00006272"/>
    </source>
</evidence>
<keyword evidence="3" id="KW-0645">Protease</keyword>
<dbReference type="PANTHER" id="PTHR32481:SF0">
    <property type="entry name" value="AMINOPEPTIDASE YPDE-RELATED"/>
    <property type="match status" value="1"/>
</dbReference>
<evidence type="ECO:0000256" key="5">
    <source>
        <dbReference type="ARBA" id="ARBA00022801"/>
    </source>
</evidence>
<proteinExistence type="inferred from homology"/>
<sequence>MDDRQREFLFELLETPSPTGFEAAGQRVWVDYVEAFADEVRTDAYGNAVAVHEGSGGPEIAVTGHADEIGFVVRRIDDDGFLHLSRVGGTDKTVSRGQHVTVHASDGPVQGVIGQTAIHLRKKDEDEVADITEQYVDVGAEDRDEATELVDVGDPITVSSTVEDLHGSRLTGRAMDNRVGVWTAAETLRRAVEADVDATVYAVSTVQEEVGGNGAQMVGFDLEPDAAVVVDVTHATDTPALPGKKKIDVDLGGGPSVRRGQPDHPVLVDALRTVASDEEIDVQLEAGSNTTLTDANSLFVQRGGIPSVNVGIPTRYMHTPTEVVDADDLTATIDLAGAFVERAGEFTPYRTSV</sequence>
<keyword evidence="10" id="KW-1185">Reference proteome</keyword>
<reference evidence="9 10" key="1">
    <citation type="journal article" date="2019" name="Int. J. Syst. Evol. Microbiol.">
        <title>The Global Catalogue of Microorganisms (GCM) 10K type strain sequencing project: providing services to taxonomists for standard genome sequencing and annotation.</title>
        <authorList>
            <consortium name="The Broad Institute Genomics Platform"/>
            <consortium name="The Broad Institute Genome Sequencing Center for Infectious Disease"/>
            <person name="Wu L."/>
            <person name="Ma J."/>
        </authorList>
    </citation>
    <scope>NUCLEOTIDE SEQUENCE [LARGE SCALE GENOMIC DNA]</scope>
    <source>
        <strain evidence="9 10">CGMCC 1.12125</strain>
    </source>
</reference>
<dbReference type="Gene3D" id="2.40.30.40">
    <property type="entry name" value="Peptidase M42, domain 2"/>
    <property type="match status" value="1"/>
</dbReference>
<dbReference type="SUPFAM" id="SSF53187">
    <property type="entry name" value="Zn-dependent exopeptidases"/>
    <property type="match status" value="1"/>
</dbReference>
<evidence type="ECO:0000256" key="2">
    <source>
        <dbReference type="ARBA" id="ARBA00022438"/>
    </source>
</evidence>
<name>A0ABD6CHX1_9EURY</name>
<dbReference type="PANTHER" id="PTHR32481">
    <property type="entry name" value="AMINOPEPTIDASE"/>
    <property type="match status" value="1"/>
</dbReference>
<dbReference type="SUPFAM" id="SSF101821">
    <property type="entry name" value="Aminopeptidase/glucanase lid domain"/>
    <property type="match status" value="1"/>
</dbReference>
<dbReference type="PIRSF" id="PIRSF001123">
    <property type="entry name" value="PepA_GA"/>
    <property type="match status" value="1"/>
</dbReference>
<gene>
    <name evidence="9" type="ORF">ACFR9U_17885</name>
</gene>
<organism evidence="9 10">
    <name type="scientific">Halorientalis brevis</name>
    <dbReference type="NCBI Taxonomy" id="1126241"/>
    <lineage>
        <taxon>Archaea</taxon>
        <taxon>Methanobacteriati</taxon>
        <taxon>Methanobacteriota</taxon>
        <taxon>Stenosarchaea group</taxon>
        <taxon>Halobacteria</taxon>
        <taxon>Halobacteriales</taxon>
        <taxon>Haloarculaceae</taxon>
        <taxon>Halorientalis</taxon>
    </lineage>
</organism>
<comment type="caution">
    <text evidence="9">The sequence shown here is derived from an EMBL/GenBank/DDBJ whole genome shotgun (WGS) entry which is preliminary data.</text>
</comment>
<evidence type="ECO:0000313" key="10">
    <source>
        <dbReference type="Proteomes" id="UP001597119"/>
    </source>
</evidence>
<evidence type="ECO:0000313" key="9">
    <source>
        <dbReference type="EMBL" id="MFD1588852.1"/>
    </source>
</evidence>
<dbReference type="InterPro" id="IPR008007">
    <property type="entry name" value="Peptidase_M42"/>
</dbReference>
<feature type="binding site" evidence="8">
    <location>
        <position position="176"/>
    </location>
    <ligand>
        <name>Zn(2+)</name>
        <dbReference type="ChEBI" id="CHEBI:29105"/>
        <label>2</label>
    </ligand>
</feature>
<feature type="active site" description="Proton acceptor" evidence="7">
    <location>
        <position position="208"/>
    </location>
</feature>
<comment type="cofactor">
    <cofactor evidence="8">
        <name>a divalent metal cation</name>
        <dbReference type="ChEBI" id="CHEBI:60240"/>
    </cofactor>
    <text evidence="8">Binds 2 divalent metal cations per subunit.</text>
</comment>
<accession>A0ABD6CHX1</accession>
<dbReference type="Proteomes" id="UP001597119">
    <property type="component" value="Unassembled WGS sequence"/>
</dbReference>
<dbReference type="AlphaFoldDB" id="A0ABD6CHX1"/>
<feature type="binding site" evidence="8">
    <location>
        <position position="209"/>
    </location>
    <ligand>
        <name>Zn(2+)</name>
        <dbReference type="ChEBI" id="CHEBI:29105"/>
        <label>2</label>
    </ligand>
</feature>
<dbReference type="EMBL" id="JBHUDJ010000014">
    <property type="protein sequence ID" value="MFD1588852.1"/>
    <property type="molecule type" value="Genomic_DNA"/>
</dbReference>
<comment type="similarity">
    <text evidence="1 6">Belongs to the peptidase M42 family.</text>
</comment>
<dbReference type="Pfam" id="PF05343">
    <property type="entry name" value="Peptidase_M42"/>
    <property type="match status" value="1"/>
</dbReference>
<feature type="binding site" evidence="8">
    <location>
        <position position="65"/>
    </location>
    <ligand>
        <name>Zn(2+)</name>
        <dbReference type="ChEBI" id="CHEBI:29105"/>
        <label>1</label>
    </ligand>
</feature>
<dbReference type="InterPro" id="IPR023367">
    <property type="entry name" value="Peptidase_M42_dom2"/>
</dbReference>
<dbReference type="InterPro" id="IPR051464">
    <property type="entry name" value="Peptidase_M42_aminopept"/>
</dbReference>
<dbReference type="GO" id="GO:0046872">
    <property type="term" value="F:metal ion binding"/>
    <property type="evidence" value="ECO:0007669"/>
    <property type="project" value="UniProtKB-UniRule"/>
</dbReference>
<evidence type="ECO:0000256" key="8">
    <source>
        <dbReference type="PIRSR" id="PIRSR001123-2"/>
    </source>
</evidence>
<feature type="binding site" evidence="8">
    <location>
        <position position="318"/>
    </location>
    <ligand>
        <name>Zn(2+)</name>
        <dbReference type="ChEBI" id="CHEBI:29105"/>
        <label>2</label>
    </ligand>
</feature>
<feature type="binding site" evidence="8">
    <location>
        <position position="176"/>
    </location>
    <ligand>
        <name>Zn(2+)</name>
        <dbReference type="ChEBI" id="CHEBI:29105"/>
        <label>1</label>
    </ligand>
</feature>
<evidence type="ECO:0000256" key="7">
    <source>
        <dbReference type="PIRSR" id="PIRSR001123-1"/>
    </source>
</evidence>
<dbReference type="Gene3D" id="3.40.630.10">
    <property type="entry name" value="Zn peptidases"/>
    <property type="match status" value="1"/>
</dbReference>